<protein>
    <submittedName>
        <fullName evidence="1">Uncharacterized protein</fullName>
    </submittedName>
</protein>
<organism evidence="1 2">
    <name type="scientific">Willisornis vidua</name>
    <name type="common">Xingu scale-backed antbird</name>
    <dbReference type="NCBI Taxonomy" id="1566151"/>
    <lineage>
        <taxon>Eukaryota</taxon>
        <taxon>Metazoa</taxon>
        <taxon>Chordata</taxon>
        <taxon>Craniata</taxon>
        <taxon>Vertebrata</taxon>
        <taxon>Euteleostomi</taxon>
        <taxon>Archelosauria</taxon>
        <taxon>Archosauria</taxon>
        <taxon>Dinosauria</taxon>
        <taxon>Saurischia</taxon>
        <taxon>Theropoda</taxon>
        <taxon>Coelurosauria</taxon>
        <taxon>Aves</taxon>
        <taxon>Neognathae</taxon>
        <taxon>Neoaves</taxon>
        <taxon>Telluraves</taxon>
        <taxon>Australaves</taxon>
        <taxon>Passeriformes</taxon>
        <taxon>Thamnophilidae</taxon>
        <taxon>Willisornis</taxon>
    </lineage>
</organism>
<name>A0ABQ9DKZ1_9PASS</name>
<accession>A0ABQ9DKZ1</accession>
<keyword evidence="2" id="KW-1185">Reference proteome</keyword>
<proteinExistence type="predicted"/>
<dbReference type="EMBL" id="WHWB01033315">
    <property type="protein sequence ID" value="KAJ7420550.1"/>
    <property type="molecule type" value="Genomic_DNA"/>
</dbReference>
<evidence type="ECO:0000313" key="1">
    <source>
        <dbReference type="EMBL" id="KAJ7420550.1"/>
    </source>
</evidence>
<gene>
    <name evidence="1" type="ORF">WISP_48108</name>
</gene>
<dbReference type="Proteomes" id="UP001145742">
    <property type="component" value="Unassembled WGS sequence"/>
</dbReference>
<evidence type="ECO:0000313" key="2">
    <source>
        <dbReference type="Proteomes" id="UP001145742"/>
    </source>
</evidence>
<comment type="caution">
    <text evidence="1">The sequence shown here is derived from an EMBL/GenBank/DDBJ whole genome shotgun (WGS) entry which is preliminary data.</text>
</comment>
<reference evidence="1" key="1">
    <citation type="submission" date="2019-10" db="EMBL/GenBank/DDBJ databases">
        <authorList>
            <person name="Soares A.E.R."/>
            <person name="Aleixo A."/>
            <person name="Schneider P."/>
            <person name="Miyaki C.Y."/>
            <person name="Schneider M.P."/>
            <person name="Mello C."/>
            <person name="Vasconcelos A.T.R."/>
        </authorList>
    </citation>
    <scope>NUCLEOTIDE SEQUENCE</scope>
    <source>
        <tissue evidence="1">Muscle</tissue>
    </source>
</reference>
<sequence length="70" mass="8012">MDSSLSKSDHGSFALGSDLLYFSSSKRSEEQDDLSVQKHFQENFILVGTYSDHLEEYNEYIHMSTCNKSP</sequence>